<evidence type="ECO:0000313" key="3">
    <source>
        <dbReference type="Proteomes" id="UP001141806"/>
    </source>
</evidence>
<reference evidence="2" key="1">
    <citation type="journal article" date="2023" name="Plant J.">
        <title>The genome of the king protea, Protea cynaroides.</title>
        <authorList>
            <person name="Chang J."/>
            <person name="Duong T.A."/>
            <person name="Schoeman C."/>
            <person name="Ma X."/>
            <person name="Roodt D."/>
            <person name="Barker N."/>
            <person name="Li Z."/>
            <person name="Van de Peer Y."/>
            <person name="Mizrachi E."/>
        </authorList>
    </citation>
    <scope>NUCLEOTIDE SEQUENCE</scope>
    <source>
        <tissue evidence="2">Young leaves</tissue>
    </source>
</reference>
<protein>
    <submittedName>
        <fullName evidence="2">Uncharacterized protein</fullName>
    </submittedName>
</protein>
<comment type="caution">
    <text evidence="2">The sequence shown here is derived from an EMBL/GenBank/DDBJ whole genome shotgun (WGS) entry which is preliminary data.</text>
</comment>
<dbReference type="AlphaFoldDB" id="A0A9Q0KDR0"/>
<evidence type="ECO:0000256" key="1">
    <source>
        <dbReference type="SAM" id="MobiDB-lite"/>
    </source>
</evidence>
<feature type="region of interest" description="Disordered" evidence="1">
    <location>
        <begin position="1"/>
        <end position="28"/>
    </location>
</feature>
<keyword evidence="3" id="KW-1185">Reference proteome</keyword>
<proteinExistence type="predicted"/>
<dbReference type="Proteomes" id="UP001141806">
    <property type="component" value="Unassembled WGS sequence"/>
</dbReference>
<organism evidence="2 3">
    <name type="scientific">Protea cynaroides</name>
    <dbReference type="NCBI Taxonomy" id="273540"/>
    <lineage>
        <taxon>Eukaryota</taxon>
        <taxon>Viridiplantae</taxon>
        <taxon>Streptophyta</taxon>
        <taxon>Embryophyta</taxon>
        <taxon>Tracheophyta</taxon>
        <taxon>Spermatophyta</taxon>
        <taxon>Magnoliopsida</taxon>
        <taxon>Proteales</taxon>
        <taxon>Proteaceae</taxon>
        <taxon>Protea</taxon>
    </lineage>
</organism>
<name>A0A9Q0KDR0_9MAGN</name>
<dbReference type="EMBL" id="JAMYWD010000006">
    <property type="protein sequence ID" value="KAJ4968597.1"/>
    <property type="molecule type" value="Genomic_DNA"/>
</dbReference>
<accession>A0A9Q0KDR0</accession>
<gene>
    <name evidence="2" type="ORF">NE237_015298</name>
</gene>
<sequence>MGSEVVPLNTVESEQIKPSIPGQKRQEHATSVVPEVNTLPEHQLLERYLPLELRLKKMEVEQVLKKMEVEQLESLDASGVEDFTFDAPKSQSNIVHHGILRLKGNLPYGKLLTSLFALLGVDVADDYAFDEIVASNSDWIADAAVDARERQEEPVRIKTEDPPATGRGFTVSPSHAPVSLDSLSAPMIDGRIQDFRANHQEHGQSMEFQLHRLQRAQFATSTQTNALQRLGQEVTETTEDRCLLLSLAGYKPPQLKGRSAEDPAVVSTDISLRLSFGCLCERGGGSNGGLFHHLEGPLAPLLIILIYFPRRRWLSVPPAVPLLPQHLEKFLCPRVYGGGKDPAVSSAISPSSIHSVASEIMAPRRREAPPETQGFDSFWFHSYQENQN</sequence>
<evidence type="ECO:0000313" key="2">
    <source>
        <dbReference type="EMBL" id="KAJ4968597.1"/>
    </source>
</evidence>